<sequence>MSLPSKSQCAPTMPPLNYDIDAPGPRKPRPIASSPFWMGSSDANATLGFSIAPPSDQGFKIPTPMGWMTPERLGVYANSMAPNREALSALMGMPVDLIAGGARLLGAKGIPGDMGQADPIVQVIDNIARPGMPHQPQWKPSADVPGGSENLLRLINQYIPPGGLL</sequence>
<dbReference type="RefSeq" id="WP_147157057.1">
    <property type="nucleotide sequence ID" value="NZ_BKAJ01000253.1"/>
</dbReference>
<reference evidence="2 3" key="1">
    <citation type="submission" date="2019-07" db="EMBL/GenBank/DDBJ databases">
        <title>Whole genome shotgun sequence of Reyranella soli NBRC 108950.</title>
        <authorList>
            <person name="Hosoyama A."/>
            <person name="Uohara A."/>
            <person name="Ohji S."/>
            <person name="Ichikawa N."/>
        </authorList>
    </citation>
    <scope>NUCLEOTIDE SEQUENCE [LARGE SCALE GENOMIC DNA]</scope>
    <source>
        <strain evidence="2 3">NBRC 108950</strain>
    </source>
</reference>
<accession>A0A512NS76</accession>
<proteinExistence type="predicted"/>
<evidence type="ECO:0000256" key="1">
    <source>
        <dbReference type="SAM" id="MobiDB-lite"/>
    </source>
</evidence>
<name>A0A512NS76_9HYPH</name>
<keyword evidence="3" id="KW-1185">Reference proteome</keyword>
<evidence type="ECO:0000313" key="3">
    <source>
        <dbReference type="Proteomes" id="UP000321058"/>
    </source>
</evidence>
<protein>
    <submittedName>
        <fullName evidence="2">Uncharacterized protein</fullName>
    </submittedName>
</protein>
<organism evidence="2 3">
    <name type="scientific">Reyranella soli</name>
    <dbReference type="NCBI Taxonomy" id="1230389"/>
    <lineage>
        <taxon>Bacteria</taxon>
        <taxon>Pseudomonadati</taxon>
        <taxon>Pseudomonadota</taxon>
        <taxon>Alphaproteobacteria</taxon>
        <taxon>Hyphomicrobiales</taxon>
        <taxon>Reyranellaceae</taxon>
        <taxon>Reyranella</taxon>
    </lineage>
</organism>
<evidence type="ECO:0000313" key="2">
    <source>
        <dbReference type="EMBL" id="GEP61772.1"/>
    </source>
</evidence>
<dbReference type="AlphaFoldDB" id="A0A512NS76"/>
<gene>
    <name evidence="2" type="ORF">RSO01_89380</name>
</gene>
<feature type="region of interest" description="Disordered" evidence="1">
    <location>
        <begin position="1"/>
        <end position="33"/>
    </location>
</feature>
<dbReference type="Proteomes" id="UP000321058">
    <property type="component" value="Unassembled WGS sequence"/>
</dbReference>
<feature type="compositionally biased region" description="Polar residues" evidence="1">
    <location>
        <begin position="1"/>
        <end position="10"/>
    </location>
</feature>
<dbReference type="EMBL" id="BKAJ01000253">
    <property type="protein sequence ID" value="GEP61772.1"/>
    <property type="molecule type" value="Genomic_DNA"/>
</dbReference>
<comment type="caution">
    <text evidence="2">The sequence shown here is derived from an EMBL/GenBank/DDBJ whole genome shotgun (WGS) entry which is preliminary data.</text>
</comment>